<dbReference type="InParanoid" id="A0A2K3DY29"/>
<feature type="region of interest" description="Disordered" evidence="1">
    <location>
        <begin position="394"/>
        <end position="447"/>
    </location>
</feature>
<proteinExistence type="predicted"/>
<dbReference type="KEGG" id="cre:CHLRE_03g186550v5"/>
<dbReference type="PANTHER" id="PTHR15830">
    <property type="entry name" value="TELOMERE LENGTH REGULATION PROTEIN TEL2 FAMILY MEMBER"/>
    <property type="match status" value="1"/>
</dbReference>
<evidence type="ECO:0000313" key="2">
    <source>
        <dbReference type="EMBL" id="PNW85441.1"/>
    </source>
</evidence>
<feature type="region of interest" description="Disordered" evidence="1">
    <location>
        <begin position="49"/>
        <end position="75"/>
    </location>
</feature>
<dbReference type="STRING" id="3055.A0A2K3DY29"/>
<dbReference type="GO" id="GO:0005829">
    <property type="term" value="C:cytosol"/>
    <property type="evidence" value="ECO:0000318"/>
    <property type="project" value="GO_Central"/>
</dbReference>
<feature type="compositionally biased region" description="Low complexity" evidence="1">
    <location>
        <begin position="996"/>
        <end position="1007"/>
    </location>
</feature>
<dbReference type="Proteomes" id="UP000006906">
    <property type="component" value="Chromosome 3"/>
</dbReference>
<sequence length="1421" mass="141337">MTVIGSAVRGLVKEACRLADAGGAGALPAAAELVQSTLLEAHPAVALRELPERRSRASSSSGQQTGDVASEASPDPWSQARLYLQQLQAEQGRQQEQQQREQPGWEVREAGAPAGASGQDAGASAGAGFTDAVRSAFFWQCFEPWASVMLTASGASGPPSRLQLLLRALLQLAPAPVLLQSLASHLSTVAPMRAAAVGGAAHVTALGAEAAAAALAQRFVAPGCSGVAELLTCQAAATLARQGRQGQGQQGQGRQGQDVSGAQQQLLRQLLLAPPDAAAGGGGGGGGEDGALGAGALAGLLVSLPDRAAGVLAGRGRMWLGRFDDGDQEEVEEQEQAAGLAGGSSRGLVGARLGLLSPAAFSWRVLLQLLAVLRDPQAEAGRALEQMYRRWQQQCGQQERSQQPEHAGQQASTGNGDGDVDNSSGSGSGPASAAGTNGSTAPECPQQHALDPGVLRAAAAELAGDVAAAAVGLLAELAERLAVRGQAAAVADALLASCPSLAVAYELGPGASGSSSDAGGDSWAEAEARLREGVEAALLRLVDASPAAADKLLTALLDRAVAAAAIAVAGDEAAPGAPGQKQDGAATPGVAAADLAEAMRQRRREEFLGLTPPLAPAAVAAAVAALRLLLPPAVAAHGAVSYVLADAMWLSLRRPALPYDCMQVLAAALPALYPAGDNGGRQHAAAACALAAAWADAAAVTRTPPQRHGSLSISLLLLLARLPGDVGTAAGAAASRTAVESTPGLMGGVLAGVSARLGSPLAGVRQAAMRVGRGLSRLLDPSADLFGDLGVDVSALAVEELWPGALPRQLLWRSPAADAAAAAAAAAASASAGAAAAAAASPKRQPTTSKVSATPAVAGTVVGGAAASAAAGDGDDNDGAASIHTTTDSDDEDPEDLEDEDEEDEELRPLGASVEEMEGDAGADEWRRAEAPALQLRSVAAALRKQDDVGGVLKALGRLEALIRAAPDELGLAAPELVRALLHCRVPEWAESEPEQQSAPGQQKKPGQGQGQQDGAGGGGGASGGGAALQRMRCLVALLAVAPLPAGDALLPEVYSPHLDTHQRLTLLDALAAAAAELAADPRAAPRLAQGPGGRPVLERGPAAAPAAPALTAGWQGGEAMAAGGAGALGGRRGPKTRVWAPAALRKRREEEQAVAAGRQGAGPGGAHTYRNRFADVALRWAAGLLREVDRVKHGVDLLGRDHVVLGRLLAVLGGFAEAAAGSTAAPPLANATLELLRSPQVHEHPEPFVRRAALLAAGQVLGHLPPPAVAAALLGGGGSGGASVLAAALPGGGGPGGGGRDGGGLGERLEWVAGWSRRVAAEDGDPHCRLMAQACVNLQSDLASRCLASLQDAASTAAAGGGLGGGGGGVPQVLGLGQTARLLAGASEPLGLGPGRTGGRGGGSGGPWGLSAALVTDLSA</sequence>
<evidence type="ECO:0000256" key="1">
    <source>
        <dbReference type="SAM" id="MobiDB-lite"/>
    </source>
</evidence>
<dbReference type="GeneID" id="5717459"/>
<accession>A0A2K3DY29</accession>
<name>A0A2K3DY29_CHLRE</name>
<evidence type="ECO:0008006" key="4">
    <source>
        <dbReference type="Google" id="ProtNLM"/>
    </source>
</evidence>
<dbReference type="Gene3D" id="1.25.40.720">
    <property type="entry name" value="Telomere length regulation protein 2, C-terminal domain"/>
    <property type="match status" value="1"/>
</dbReference>
<dbReference type="OMA" id="HCRVPEW"/>
<reference evidence="2 3" key="1">
    <citation type="journal article" date="2007" name="Science">
        <title>The Chlamydomonas genome reveals the evolution of key animal and plant functions.</title>
        <authorList>
            <person name="Merchant S.S."/>
            <person name="Prochnik S.E."/>
            <person name="Vallon O."/>
            <person name="Harris E.H."/>
            <person name="Karpowicz S.J."/>
            <person name="Witman G.B."/>
            <person name="Terry A."/>
            <person name="Salamov A."/>
            <person name="Fritz-Laylin L.K."/>
            <person name="Marechal-Drouard L."/>
            <person name="Marshall W.F."/>
            <person name="Qu L.H."/>
            <person name="Nelson D.R."/>
            <person name="Sanderfoot A.A."/>
            <person name="Spalding M.H."/>
            <person name="Kapitonov V.V."/>
            <person name="Ren Q."/>
            <person name="Ferris P."/>
            <person name="Lindquist E."/>
            <person name="Shapiro H."/>
            <person name="Lucas S.M."/>
            <person name="Grimwood J."/>
            <person name="Schmutz J."/>
            <person name="Cardol P."/>
            <person name="Cerutti H."/>
            <person name="Chanfreau G."/>
            <person name="Chen C.L."/>
            <person name="Cognat V."/>
            <person name="Croft M.T."/>
            <person name="Dent R."/>
            <person name="Dutcher S."/>
            <person name="Fernandez E."/>
            <person name="Fukuzawa H."/>
            <person name="Gonzalez-Ballester D."/>
            <person name="Gonzalez-Halphen D."/>
            <person name="Hallmann A."/>
            <person name="Hanikenne M."/>
            <person name="Hippler M."/>
            <person name="Inwood W."/>
            <person name="Jabbari K."/>
            <person name="Kalanon M."/>
            <person name="Kuras R."/>
            <person name="Lefebvre P.A."/>
            <person name="Lemaire S.D."/>
            <person name="Lobanov A.V."/>
            <person name="Lohr M."/>
            <person name="Manuell A."/>
            <person name="Meier I."/>
            <person name="Mets L."/>
            <person name="Mittag M."/>
            <person name="Mittelmeier T."/>
            <person name="Moroney J.V."/>
            <person name="Moseley J."/>
            <person name="Napoli C."/>
            <person name="Nedelcu A.M."/>
            <person name="Niyogi K."/>
            <person name="Novoselov S.V."/>
            <person name="Paulsen I.T."/>
            <person name="Pazour G."/>
            <person name="Purton S."/>
            <person name="Ral J.P."/>
            <person name="Riano-Pachon D.M."/>
            <person name="Riekhof W."/>
            <person name="Rymarquis L."/>
            <person name="Schroda M."/>
            <person name="Stern D."/>
            <person name="Umen J."/>
            <person name="Willows R."/>
            <person name="Wilson N."/>
            <person name="Zimmer S.L."/>
            <person name="Allmer J."/>
            <person name="Balk J."/>
            <person name="Bisova K."/>
            <person name="Chen C.J."/>
            <person name="Elias M."/>
            <person name="Gendler K."/>
            <person name="Hauser C."/>
            <person name="Lamb M.R."/>
            <person name="Ledford H."/>
            <person name="Long J.C."/>
            <person name="Minagawa J."/>
            <person name="Page M.D."/>
            <person name="Pan J."/>
            <person name="Pootakham W."/>
            <person name="Roje S."/>
            <person name="Rose A."/>
            <person name="Stahlberg E."/>
            <person name="Terauchi A.M."/>
            <person name="Yang P."/>
            <person name="Ball S."/>
            <person name="Bowler C."/>
            <person name="Dieckmann C.L."/>
            <person name="Gladyshev V.N."/>
            <person name="Green P."/>
            <person name="Jorgensen R."/>
            <person name="Mayfield S."/>
            <person name="Mueller-Roeber B."/>
            <person name="Rajamani S."/>
            <person name="Sayre R.T."/>
            <person name="Brokstein P."/>
            <person name="Dubchak I."/>
            <person name="Goodstein D."/>
            <person name="Hornick L."/>
            <person name="Huang Y.W."/>
            <person name="Jhaveri J."/>
            <person name="Luo Y."/>
            <person name="Martinez D."/>
            <person name="Ngau W.C."/>
            <person name="Otillar B."/>
            <person name="Poliakov A."/>
            <person name="Porter A."/>
            <person name="Szajkowski L."/>
            <person name="Werner G."/>
            <person name="Zhou K."/>
            <person name="Grigoriev I.V."/>
            <person name="Rokhsar D.S."/>
            <person name="Grossman A.R."/>
        </authorList>
    </citation>
    <scope>NUCLEOTIDE SEQUENCE [LARGE SCALE GENOMIC DNA]</scope>
    <source>
        <strain evidence="3">CC-503</strain>
    </source>
</reference>
<dbReference type="OrthoDB" id="514640at2759"/>
<feature type="compositionally biased region" description="Acidic residues" evidence="1">
    <location>
        <begin position="888"/>
        <end position="906"/>
    </location>
</feature>
<feature type="region of interest" description="Disordered" evidence="1">
    <location>
        <begin position="990"/>
        <end position="1024"/>
    </location>
</feature>
<dbReference type="InterPro" id="IPR051970">
    <property type="entry name" value="TEL2_Regulation"/>
</dbReference>
<dbReference type="GO" id="GO:0042162">
    <property type="term" value="F:telomeric DNA binding"/>
    <property type="evidence" value="ECO:0000318"/>
    <property type="project" value="GO_Central"/>
</dbReference>
<evidence type="ECO:0000313" key="3">
    <source>
        <dbReference type="Proteomes" id="UP000006906"/>
    </source>
</evidence>
<feature type="compositionally biased region" description="Low complexity" evidence="1">
    <location>
        <begin position="421"/>
        <end position="442"/>
    </location>
</feature>
<feature type="compositionally biased region" description="Low complexity" evidence="1">
    <location>
        <begin position="88"/>
        <end position="102"/>
    </location>
</feature>
<feature type="region of interest" description="Disordered" evidence="1">
    <location>
        <begin position="1388"/>
        <end position="1408"/>
    </location>
</feature>
<dbReference type="InterPro" id="IPR038528">
    <property type="entry name" value="TEL2_C_sf"/>
</dbReference>
<gene>
    <name evidence="2" type="ORF">CHLRE_03g186550v5</name>
</gene>
<feature type="compositionally biased region" description="Low complexity" evidence="1">
    <location>
        <begin position="110"/>
        <end position="125"/>
    </location>
</feature>
<dbReference type="EMBL" id="CM008964">
    <property type="protein sequence ID" value="PNW85441.1"/>
    <property type="molecule type" value="Genomic_DNA"/>
</dbReference>
<dbReference type="PANTHER" id="PTHR15830:SF10">
    <property type="entry name" value="TELOMERE LENGTH REGULATION PROTEIN TEL2 HOMOLOG"/>
    <property type="match status" value="1"/>
</dbReference>
<dbReference type="Gramene" id="PNW85441">
    <property type="protein sequence ID" value="PNW85441"/>
    <property type="gene ID" value="CHLRE_03g186550v5"/>
</dbReference>
<feature type="compositionally biased region" description="Gly residues" evidence="1">
    <location>
        <begin position="1393"/>
        <end position="1408"/>
    </location>
</feature>
<feature type="region of interest" description="Disordered" evidence="1">
    <location>
        <begin position="868"/>
        <end position="923"/>
    </location>
</feature>
<protein>
    <recommendedName>
        <fullName evidence="4">Telomere length regulation protein conserved domain-containing protein</fullName>
    </recommendedName>
</protein>
<feature type="region of interest" description="Disordered" evidence="1">
    <location>
        <begin position="1084"/>
        <end position="1105"/>
    </location>
</feature>
<organism evidence="2 3">
    <name type="scientific">Chlamydomonas reinhardtii</name>
    <name type="common">Chlamydomonas smithii</name>
    <dbReference type="NCBI Taxonomy" id="3055"/>
    <lineage>
        <taxon>Eukaryota</taxon>
        <taxon>Viridiplantae</taxon>
        <taxon>Chlorophyta</taxon>
        <taxon>core chlorophytes</taxon>
        <taxon>Chlorophyceae</taxon>
        <taxon>CS clade</taxon>
        <taxon>Chlamydomonadales</taxon>
        <taxon>Chlamydomonadaceae</taxon>
        <taxon>Chlamydomonas</taxon>
    </lineage>
</organism>
<keyword evidence="3" id="KW-1185">Reference proteome</keyword>
<dbReference type="GO" id="GO:0051083">
    <property type="term" value="P:'de novo' cotranslational protein folding"/>
    <property type="evidence" value="ECO:0000318"/>
    <property type="project" value="GO_Central"/>
</dbReference>
<feature type="region of interest" description="Disordered" evidence="1">
    <location>
        <begin position="88"/>
        <end position="125"/>
    </location>
</feature>
<dbReference type="RefSeq" id="XP_042926245.1">
    <property type="nucleotide sequence ID" value="XM_043061116.1"/>
</dbReference>
<feature type="compositionally biased region" description="Gly residues" evidence="1">
    <location>
        <begin position="1008"/>
        <end position="1024"/>
    </location>
</feature>
<dbReference type="GO" id="GO:0051879">
    <property type="term" value="F:Hsp90 protein binding"/>
    <property type="evidence" value="ECO:0000318"/>
    <property type="project" value="GO_Central"/>
</dbReference>